<reference evidence="8 9" key="1">
    <citation type="journal article" date="2024" name="J Genomics">
        <title>Draft genome sequencing and assembly of Favolaschia claudopus CIRM-BRFM 2984 isolated from oak limbs.</title>
        <authorList>
            <person name="Navarro D."/>
            <person name="Drula E."/>
            <person name="Chaduli D."/>
            <person name="Cazenave R."/>
            <person name="Ahrendt S."/>
            <person name="Wang J."/>
            <person name="Lipzen A."/>
            <person name="Daum C."/>
            <person name="Barry K."/>
            <person name="Grigoriev I.V."/>
            <person name="Favel A."/>
            <person name="Rosso M.N."/>
            <person name="Martin F."/>
        </authorList>
    </citation>
    <scope>NUCLEOTIDE SEQUENCE [LARGE SCALE GENOMIC DNA]</scope>
    <source>
        <strain evidence="8 9">CIRM-BRFM 2984</strain>
    </source>
</reference>
<dbReference type="PROSITE" id="PS50006">
    <property type="entry name" value="FHA_DOMAIN"/>
    <property type="match status" value="1"/>
</dbReference>
<comment type="caution">
    <text evidence="8">The sequence shown here is derived from an EMBL/GenBank/DDBJ whole genome shotgun (WGS) entry which is preliminary data.</text>
</comment>
<dbReference type="Proteomes" id="UP001362999">
    <property type="component" value="Unassembled WGS sequence"/>
</dbReference>
<dbReference type="InterPro" id="IPR008271">
    <property type="entry name" value="Ser/Thr_kinase_AS"/>
</dbReference>
<protein>
    <submittedName>
        <fullName evidence="8">Pkinase-domain-containing protein</fullName>
    </submittedName>
</protein>
<organism evidence="8 9">
    <name type="scientific">Favolaschia claudopus</name>
    <dbReference type="NCBI Taxonomy" id="2862362"/>
    <lineage>
        <taxon>Eukaryota</taxon>
        <taxon>Fungi</taxon>
        <taxon>Dikarya</taxon>
        <taxon>Basidiomycota</taxon>
        <taxon>Agaricomycotina</taxon>
        <taxon>Agaricomycetes</taxon>
        <taxon>Agaricomycetidae</taxon>
        <taxon>Agaricales</taxon>
        <taxon>Marasmiineae</taxon>
        <taxon>Mycenaceae</taxon>
        <taxon>Favolaschia</taxon>
    </lineage>
</organism>
<dbReference type="Pfam" id="PF00498">
    <property type="entry name" value="FHA"/>
    <property type="match status" value="1"/>
</dbReference>
<dbReference type="InterPro" id="IPR000253">
    <property type="entry name" value="FHA_dom"/>
</dbReference>
<evidence type="ECO:0000259" key="7">
    <source>
        <dbReference type="PROSITE" id="PS50011"/>
    </source>
</evidence>
<dbReference type="GO" id="GO:0010506">
    <property type="term" value="P:regulation of autophagy"/>
    <property type="evidence" value="ECO:0007669"/>
    <property type="project" value="InterPro"/>
</dbReference>
<dbReference type="PROSITE" id="PS00108">
    <property type="entry name" value="PROTEIN_KINASE_ST"/>
    <property type="match status" value="1"/>
</dbReference>
<evidence type="ECO:0000256" key="1">
    <source>
        <dbReference type="ARBA" id="ARBA00005575"/>
    </source>
</evidence>
<feature type="domain" description="FHA" evidence="6">
    <location>
        <begin position="55"/>
        <end position="108"/>
    </location>
</feature>
<feature type="compositionally biased region" description="Low complexity" evidence="5">
    <location>
        <begin position="591"/>
        <end position="602"/>
    </location>
</feature>
<evidence type="ECO:0000256" key="2">
    <source>
        <dbReference type="ARBA" id="ARBA00022741"/>
    </source>
</evidence>
<feature type="binding site" evidence="4">
    <location>
        <position position="185"/>
    </location>
    <ligand>
        <name>ATP</name>
        <dbReference type="ChEBI" id="CHEBI:30616"/>
    </ligand>
</feature>
<keyword evidence="3 4" id="KW-0067">ATP-binding</keyword>
<evidence type="ECO:0000313" key="8">
    <source>
        <dbReference type="EMBL" id="KAK7006042.1"/>
    </source>
</evidence>
<dbReference type="GO" id="GO:0005524">
    <property type="term" value="F:ATP binding"/>
    <property type="evidence" value="ECO:0007669"/>
    <property type="project" value="UniProtKB-UniRule"/>
</dbReference>
<evidence type="ECO:0000313" key="9">
    <source>
        <dbReference type="Proteomes" id="UP001362999"/>
    </source>
</evidence>
<dbReference type="Gene3D" id="2.60.200.20">
    <property type="match status" value="1"/>
</dbReference>
<dbReference type="InterPro" id="IPR045269">
    <property type="entry name" value="Atg1-like"/>
</dbReference>
<dbReference type="SMART" id="SM00220">
    <property type="entry name" value="S_TKc"/>
    <property type="match status" value="1"/>
</dbReference>
<dbReference type="SUPFAM" id="SSF56112">
    <property type="entry name" value="Protein kinase-like (PK-like)"/>
    <property type="match status" value="1"/>
</dbReference>
<dbReference type="InterPro" id="IPR011009">
    <property type="entry name" value="Kinase-like_dom_sf"/>
</dbReference>
<dbReference type="AlphaFoldDB" id="A0AAW0AA89"/>
<dbReference type="PROSITE" id="PS00107">
    <property type="entry name" value="PROTEIN_KINASE_ATP"/>
    <property type="match status" value="1"/>
</dbReference>
<dbReference type="PANTHER" id="PTHR24348">
    <property type="entry name" value="SERINE/THREONINE-PROTEIN KINASE UNC-51-RELATED"/>
    <property type="match status" value="1"/>
</dbReference>
<keyword evidence="9" id="KW-1185">Reference proteome</keyword>
<dbReference type="CDD" id="cd00060">
    <property type="entry name" value="FHA"/>
    <property type="match status" value="1"/>
</dbReference>
<feature type="domain" description="Protein kinase" evidence="7">
    <location>
        <begin position="156"/>
        <end position="423"/>
    </location>
</feature>
<feature type="compositionally biased region" description="Low complexity" evidence="5">
    <location>
        <begin position="620"/>
        <end position="641"/>
    </location>
</feature>
<feature type="compositionally biased region" description="Low complexity" evidence="5">
    <location>
        <begin position="446"/>
        <end position="465"/>
    </location>
</feature>
<evidence type="ECO:0000256" key="4">
    <source>
        <dbReference type="PROSITE-ProRule" id="PRU10141"/>
    </source>
</evidence>
<name>A0AAW0AA89_9AGAR</name>
<dbReference type="InterPro" id="IPR008984">
    <property type="entry name" value="SMAD_FHA_dom_sf"/>
</dbReference>
<dbReference type="Gene3D" id="1.10.510.10">
    <property type="entry name" value="Transferase(Phosphotransferase) domain 1"/>
    <property type="match status" value="1"/>
</dbReference>
<dbReference type="InterPro" id="IPR017441">
    <property type="entry name" value="Protein_kinase_ATP_BS"/>
</dbReference>
<dbReference type="SUPFAM" id="SSF49879">
    <property type="entry name" value="SMAD/FHA domain"/>
    <property type="match status" value="1"/>
</dbReference>
<dbReference type="PANTHER" id="PTHR24348:SF68">
    <property type="entry name" value="SERINE_THREONINE-PROTEIN KINASE ATG1C"/>
    <property type="match status" value="1"/>
</dbReference>
<evidence type="ECO:0000256" key="5">
    <source>
        <dbReference type="SAM" id="MobiDB-lite"/>
    </source>
</evidence>
<feature type="region of interest" description="Disordered" evidence="5">
    <location>
        <begin position="1"/>
        <end position="29"/>
    </location>
</feature>
<dbReference type="EMBL" id="JAWWNJ010000077">
    <property type="protein sequence ID" value="KAK7006042.1"/>
    <property type="molecule type" value="Genomic_DNA"/>
</dbReference>
<proteinExistence type="inferred from homology"/>
<feature type="compositionally biased region" description="Low complexity" evidence="5">
    <location>
        <begin position="8"/>
        <end position="22"/>
    </location>
</feature>
<evidence type="ECO:0000259" key="6">
    <source>
        <dbReference type="PROSITE" id="PS50006"/>
    </source>
</evidence>
<feature type="region of interest" description="Disordered" evidence="5">
    <location>
        <begin position="427"/>
        <end position="525"/>
    </location>
</feature>
<feature type="region of interest" description="Disordered" evidence="5">
    <location>
        <begin position="550"/>
        <end position="683"/>
    </location>
</feature>
<sequence>MDTSIDHSQNTQTTQPVSQSQPRPEEESNAEYWGVLLPCSAGLERVRFPKSKPTVTIGRDAEHTMVLPWTAISVHHAKIEWNEQEDGQTCFTITDSSFNGTFINKELIGKGKSRILSDGSDICFGPIRTSSNSRKPEYRYTFRDLVSEKRQVFRKYDLSNELGNGTYSRVFKALQIGTSRWVAVKYITQTMRFNLTPAAEADAIREISIMKTLHHPNVCSFLEYFENPNRSLDIVLEYVDGGDLAKYMSQTGGAGIGEWMSCHLTYQICQAVSYIHSCHITHRDLKPENILLTRDTPPIVKIADFGLAKLLHEQTALRTIVGTRSYMAPEVLNRMSTDRPYSNRVDSWSVGAIVFAMFTMHTPFPRLPTQNLKQAVADELVEWIHLDLRTEISENGKDFVHQLLIFNQDRRMAISAAHQHPWLVGHRPTYEMQNPDDYEAGETSTRAPSPNSASGSSSAHRSIPRAPTADPYGDDYGIPQFGPDLHTPPLQPLTEHVPLPRVASRPPGLREVPMESTPPDSPQRLLRGRAGAALNVPSNQFMRNSTDERIYGPAARTPAREPTVIVDADADAPQGGGHGQKRTRQEMIDGSSPLTSLASLSSLPPPKKKTNKGGGRATKRATNGAAGAKGKAKADAPAATPRPRKGRTTKKQQQEEAEEGQAPAPAPAPALRRSTRPARQAKR</sequence>
<keyword evidence="2 4" id="KW-0547">Nucleotide-binding</keyword>
<comment type="similarity">
    <text evidence="1">Belongs to the protein kinase superfamily. CAMK Ser/Thr protein kinase family. CHEK2 subfamily.</text>
</comment>
<dbReference type="Pfam" id="PF00069">
    <property type="entry name" value="Pkinase"/>
    <property type="match status" value="1"/>
</dbReference>
<dbReference type="GO" id="GO:0004674">
    <property type="term" value="F:protein serine/threonine kinase activity"/>
    <property type="evidence" value="ECO:0007669"/>
    <property type="project" value="InterPro"/>
</dbReference>
<dbReference type="InterPro" id="IPR000719">
    <property type="entry name" value="Prot_kinase_dom"/>
</dbReference>
<dbReference type="GO" id="GO:0005737">
    <property type="term" value="C:cytoplasm"/>
    <property type="evidence" value="ECO:0007669"/>
    <property type="project" value="TreeGrafter"/>
</dbReference>
<dbReference type="PROSITE" id="PS50011">
    <property type="entry name" value="PROTEIN_KINASE_DOM"/>
    <property type="match status" value="1"/>
</dbReference>
<gene>
    <name evidence="8" type="ORF">R3P38DRAFT_3041140</name>
</gene>
<evidence type="ECO:0000256" key="3">
    <source>
        <dbReference type="ARBA" id="ARBA00022840"/>
    </source>
</evidence>
<accession>A0AAW0AA89</accession>
<feature type="compositionally biased region" description="Basic residues" evidence="5">
    <location>
        <begin position="673"/>
        <end position="683"/>
    </location>
</feature>
<dbReference type="SMART" id="SM00240">
    <property type="entry name" value="FHA"/>
    <property type="match status" value="1"/>
</dbReference>